<comment type="similarity">
    <text evidence="1 4">Belongs to the short-chain dehydrogenases/reductases (SDR) family.</text>
</comment>
<evidence type="ECO:0000256" key="4">
    <source>
        <dbReference type="RuleBase" id="RU000363"/>
    </source>
</evidence>
<evidence type="ECO:0000313" key="6">
    <source>
        <dbReference type="Proteomes" id="UP000722485"/>
    </source>
</evidence>
<dbReference type="GO" id="GO:0000140">
    <property type="term" value="F:acylglycerone-phosphate reductase (NADP+) activity"/>
    <property type="evidence" value="ECO:0007669"/>
    <property type="project" value="TreeGrafter"/>
</dbReference>
<dbReference type="GO" id="GO:0006654">
    <property type="term" value="P:phosphatidic acid biosynthetic process"/>
    <property type="evidence" value="ECO:0007669"/>
    <property type="project" value="TreeGrafter"/>
</dbReference>
<evidence type="ECO:0000256" key="3">
    <source>
        <dbReference type="ARBA" id="ARBA00023002"/>
    </source>
</evidence>
<dbReference type="InterPro" id="IPR036291">
    <property type="entry name" value="NAD(P)-bd_dom_sf"/>
</dbReference>
<accession>A0A9P5L9Z5</accession>
<gene>
    <name evidence="5" type="ORF">G7Z17_g7365</name>
</gene>
<dbReference type="GO" id="GO:0005811">
    <property type="term" value="C:lipid droplet"/>
    <property type="evidence" value="ECO:0007669"/>
    <property type="project" value="TreeGrafter"/>
</dbReference>
<keyword evidence="2" id="KW-0521">NADP</keyword>
<dbReference type="EMBL" id="JAANBB010000162">
    <property type="protein sequence ID" value="KAF7547961.1"/>
    <property type="molecule type" value="Genomic_DNA"/>
</dbReference>
<dbReference type="PANTHER" id="PTHR44169:SF3">
    <property type="entry name" value="SHORT-CHAIN DEHYDROGENASE SRDE"/>
    <property type="match status" value="1"/>
</dbReference>
<dbReference type="Gene3D" id="3.40.50.720">
    <property type="entry name" value="NAD(P)-binding Rossmann-like Domain"/>
    <property type="match status" value="1"/>
</dbReference>
<comment type="caution">
    <text evidence="5">The sequence shown here is derived from an EMBL/GenBank/DDBJ whole genome shotgun (WGS) entry which is preliminary data.</text>
</comment>
<reference evidence="5" key="1">
    <citation type="submission" date="2020-03" db="EMBL/GenBank/DDBJ databases">
        <title>Draft Genome Sequence of Cylindrodendrum hubeiense.</title>
        <authorList>
            <person name="Buettner E."/>
            <person name="Kellner H."/>
        </authorList>
    </citation>
    <scope>NUCLEOTIDE SEQUENCE</scope>
    <source>
        <strain evidence="5">IHI 201604</strain>
    </source>
</reference>
<dbReference type="PRINTS" id="PR00080">
    <property type="entry name" value="SDRFAMILY"/>
</dbReference>
<keyword evidence="6" id="KW-1185">Reference proteome</keyword>
<dbReference type="PANTHER" id="PTHR44169">
    <property type="entry name" value="NADPH-DEPENDENT 1-ACYLDIHYDROXYACETONE PHOSPHATE REDUCTASE"/>
    <property type="match status" value="1"/>
</dbReference>
<dbReference type="PROSITE" id="PS00061">
    <property type="entry name" value="ADH_SHORT"/>
    <property type="match status" value="1"/>
</dbReference>
<dbReference type="OrthoDB" id="2102561at2759"/>
<dbReference type="CDD" id="cd05374">
    <property type="entry name" value="17beta-HSD-like_SDR_c"/>
    <property type="match status" value="1"/>
</dbReference>
<sequence length="289" mass="31271">MAPQKTALVTGTSKGGLGDHLAQELHRRGFRVFATARTLSKVHHLRDMGLDIVLLEVTDSESIKKAAAEVNILSGGKLDILINNSGIVSKAALLDADITAAKAVFDVNIWGVLQVTQAFSPMILASKGTIINIGSVVGRVPVPFSGIYNISKAALEHLSRQMRVEMAPFDVKVIHVVTGGITTDIFAHAGEGDFSETSIYYPARESLGPWLNGKAMELLQLTTPEQYAKTVIDNALSSFSTSCLYTGYGSFATWFFSKFLWNNAMDVLLAFMGLPNMKSAIFGNKRKEA</sequence>
<dbReference type="GO" id="GO:0019433">
    <property type="term" value="P:triglyceride catabolic process"/>
    <property type="evidence" value="ECO:0007669"/>
    <property type="project" value="TreeGrafter"/>
</dbReference>
<proteinExistence type="inferred from homology"/>
<dbReference type="GO" id="GO:0005783">
    <property type="term" value="C:endoplasmic reticulum"/>
    <property type="evidence" value="ECO:0007669"/>
    <property type="project" value="TreeGrafter"/>
</dbReference>
<keyword evidence="3" id="KW-0560">Oxidoreductase</keyword>
<dbReference type="Pfam" id="PF00106">
    <property type="entry name" value="adh_short"/>
    <property type="match status" value="1"/>
</dbReference>
<dbReference type="SUPFAM" id="SSF51735">
    <property type="entry name" value="NAD(P)-binding Rossmann-fold domains"/>
    <property type="match status" value="1"/>
</dbReference>
<organism evidence="5 6">
    <name type="scientific">Cylindrodendrum hubeiense</name>
    <dbReference type="NCBI Taxonomy" id="595255"/>
    <lineage>
        <taxon>Eukaryota</taxon>
        <taxon>Fungi</taxon>
        <taxon>Dikarya</taxon>
        <taxon>Ascomycota</taxon>
        <taxon>Pezizomycotina</taxon>
        <taxon>Sordariomycetes</taxon>
        <taxon>Hypocreomycetidae</taxon>
        <taxon>Hypocreales</taxon>
        <taxon>Nectriaceae</taxon>
        <taxon>Cylindrodendrum</taxon>
    </lineage>
</organism>
<dbReference type="InterPro" id="IPR002347">
    <property type="entry name" value="SDR_fam"/>
</dbReference>
<dbReference type="InterPro" id="IPR020904">
    <property type="entry name" value="Sc_DH/Rdtase_CS"/>
</dbReference>
<name>A0A9P5L9Z5_9HYPO</name>
<protein>
    <submittedName>
        <fullName evidence="5">Uncharacterized protein</fullName>
    </submittedName>
</protein>
<dbReference type="AlphaFoldDB" id="A0A9P5L9Z5"/>
<dbReference type="PRINTS" id="PR00081">
    <property type="entry name" value="GDHRDH"/>
</dbReference>
<evidence type="ECO:0000256" key="2">
    <source>
        <dbReference type="ARBA" id="ARBA00022857"/>
    </source>
</evidence>
<evidence type="ECO:0000313" key="5">
    <source>
        <dbReference type="EMBL" id="KAF7547961.1"/>
    </source>
</evidence>
<dbReference type="Proteomes" id="UP000722485">
    <property type="component" value="Unassembled WGS sequence"/>
</dbReference>
<dbReference type="GO" id="GO:0004806">
    <property type="term" value="F:triacylglycerol lipase activity"/>
    <property type="evidence" value="ECO:0007669"/>
    <property type="project" value="TreeGrafter"/>
</dbReference>
<evidence type="ECO:0000256" key="1">
    <source>
        <dbReference type="ARBA" id="ARBA00006484"/>
    </source>
</evidence>